<dbReference type="PROSITE" id="PS50112">
    <property type="entry name" value="PAS"/>
    <property type="match status" value="5"/>
</dbReference>
<evidence type="ECO:0000256" key="1">
    <source>
        <dbReference type="ARBA" id="ARBA00000085"/>
    </source>
</evidence>
<sequence length="889" mass="96376">MASERRYIGELLAASGAFVGDHDDLVECLEQSAVGICVVDRTGAIVWVNAALCAALGRDPDDCVGRHAAELHVDPEVFTDIWARLGAGERVRGRPARLRGTSGTCDVVLSASAGRDPRGALVGARFCMRAPVGPADPAAAAMVAGAPLGIVRAQLDGTVLAVNRALCDLLARPPAELVGHDLFALTHPEDRQFDQEKFAQLCAEQTRSYAVAKRLIRGDGSAVWTRVHAGVVRGPGGEPRFWFGLVEDIDAARLAEDERRRRERQYELLSRLSPVGIFLGEADNECVFVNEEWVRITGRTLPEVRGGGWRRALHPDDAERVIAGCRRAFVEAEPFSGEWRMLRPDGATVWVLGQFAGVLDGAGRKLYVGTITDITARVRAELDRARLAVIVENAADALFLLNPDGTVAIWNPGAEKLLGHAGAEIRGRFLGDLVPGHGREIEAALRRVLAGDVVRELEAQVRRDDGALFAVTVSACPVHDPTGEVSAISVILHDVTELKDVEQALRTSESRFRGLVEATAQIVWSTDPSGAAVEDSPSWRAFTGLTLEETLGAGWLDAVAPEDRARVRETWKQICSSRRPGSMEYRLRRADGTYAATEVRAVPMLGQDGEVREWVGVCVDVSEKRRVEEQREALVADLRRAMHYQEMFMAVLGHDLRSPLSAILMATSLGLRRSGDERTRRVLHQIASSGHRMLRMIEQLLDVTRIRAAGGLEIRPTRADLAAICRTIIDEHQQANPAARVVLDVRGETRGTWDVDRLSQMASNLIGNAIQHAEGAPVATAQVDGREPGVVRFVVHNRGVIAPEMLGAIFDPFQRAAKGGAKTAGLGLGLYITEQIALAHGGSVAVESTRTGGTYFRVELPRHPRPATLSPPGARDQDGVPLLRGDVVG</sequence>
<dbReference type="EC" id="2.7.13.3" evidence="2"/>
<organism evidence="10 11">
    <name type="scientific">Nannocystis pusilla</name>
    <dbReference type="NCBI Taxonomy" id="889268"/>
    <lineage>
        <taxon>Bacteria</taxon>
        <taxon>Pseudomonadati</taxon>
        <taxon>Myxococcota</taxon>
        <taxon>Polyangia</taxon>
        <taxon>Nannocystales</taxon>
        <taxon>Nannocystaceae</taxon>
        <taxon>Nannocystis</taxon>
    </lineage>
</organism>
<accession>A0A9X3EIH4</accession>
<feature type="domain" description="PAS" evidence="8">
    <location>
        <begin position="508"/>
        <end position="578"/>
    </location>
</feature>
<dbReference type="SMART" id="SM00091">
    <property type="entry name" value="PAS"/>
    <property type="match status" value="5"/>
</dbReference>
<feature type="domain" description="Histidine kinase" evidence="7">
    <location>
        <begin position="651"/>
        <end position="864"/>
    </location>
</feature>
<evidence type="ECO:0000256" key="2">
    <source>
        <dbReference type="ARBA" id="ARBA00012438"/>
    </source>
</evidence>
<evidence type="ECO:0000256" key="5">
    <source>
        <dbReference type="ARBA" id="ARBA00022777"/>
    </source>
</evidence>
<comment type="catalytic activity">
    <reaction evidence="1">
        <text>ATP + protein L-histidine = ADP + protein N-phospho-L-histidine.</text>
        <dbReference type="EC" id="2.7.13.3"/>
    </reaction>
</comment>
<dbReference type="SUPFAM" id="SSF55785">
    <property type="entry name" value="PYP-like sensor domain (PAS domain)"/>
    <property type="match status" value="5"/>
</dbReference>
<dbReference type="InterPro" id="IPR036890">
    <property type="entry name" value="HATPase_C_sf"/>
</dbReference>
<dbReference type="Gene3D" id="1.10.287.130">
    <property type="match status" value="1"/>
</dbReference>
<evidence type="ECO:0000259" key="8">
    <source>
        <dbReference type="PROSITE" id="PS50112"/>
    </source>
</evidence>
<dbReference type="InterPro" id="IPR000014">
    <property type="entry name" value="PAS"/>
</dbReference>
<dbReference type="Pfam" id="PF00989">
    <property type="entry name" value="PAS"/>
    <property type="match status" value="2"/>
</dbReference>
<dbReference type="InterPro" id="IPR013655">
    <property type="entry name" value="PAS_fold_3"/>
</dbReference>
<proteinExistence type="predicted"/>
<dbReference type="InterPro" id="IPR000700">
    <property type="entry name" value="PAS-assoc_C"/>
</dbReference>
<dbReference type="InterPro" id="IPR036097">
    <property type="entry name" value="HisK_dim/P_sf"/>
</dbReference>
<dbReference type="InterPro" id="IPR001610">
    <property type="entry name" value="PAC"/>
</dbReference>
<feature type="domain" description="PAC" evidence="9">
    <location>
        <begin position="455"/>
        <end position="507"/>
    </location>
</feature>
<dbReference type="PRINTS" id="PR00344">
    <property type="entry name" value="BCTRLSENSOR"/>
</dbReference>
<feature type="domain" description="PAS" evidence="8">
    <location>
        <begin position="383"/>
        <end position="452"/>
    </location>
</feature>
<keyword evidence="5" id="KW-0418">Kinase</keyword>
<comment type="caution">
    <text evidence="10">The sequence shown here is derived from an EMBL/GenBank/DDBJ whole genome shotgun (WGS) entry which is preliminary data.</text>
</comment>
<feature type="region of interest" description="Disordered" evidence="6">
    <location>
        <begin position="861"/>
        <end position="889"/>
    </location>
</feature>
<dbReference type="PROSITE" id="PS50109">
    <property type="entry name" value="HIS_KIN"/>
    <property type="match status" value="1"/>
</dbReference>
<dbReference type="Proteomes" id="UP001150924">
    <property type="component" value="Unassembled WGS sequence"/>
</dbReference>
<evidence type="ECO:0000313" key="11">
    <source>
        <dbReference type="Proteomes" id="UP001150924"/>
    </source>
</evidence>
<dbReference type="CDD" id="cd00130">
    <property type="entry name" value="PAS"/>
    <property type="match status" value="5"/>
</dbReference>
<dbReference type="NCBIfam" id="TIGR00229">
    <property type="entry name" value="sensory_box"/>
    <property type="match status" value="5"/>
</dbReference>
<dbReference type="GO" id="GO:0000155">
    <property type="term" value="F:phosphorelay sensor kinase activity"/>
    <property type="evidence" value="ECO:0007669"/>
    <property type="project" value="InterPro"/>
</dbReference>
<dbReference type="InterPro" id="IPR013767">
    <property type="entry name" value="PAS_fold"/>
</dbReference>
<dbReference type="InterPro" id="IPR013656">
    <property type="entry name" value="PAS_4"/>
</dbReference>
<dbReference type="CDD" id="cd00075">
    <property type="entry name" value="HATPase"/>
    <property type="match status" value="1"/>
</dbReference>
<dbReference type="PANTHER" id="PTHR43304">
    <property type="entry name" value="PHYTOCHROME-LIKE PROTEIN CPH1"/>
    <property type="match status" value="1"/>
</dbReference>
<name>A0A9X3EIH4_9BACT</name>
<dbReference type="CDD" id="cd00082">
    <property type="entry name" value="HisKA"/>
    <property type="match status" value="1"/>
</dbReference>
<evidence type="ECO:0000256" key="6">
    <source>
        <dbReference type="SAM" id="MobiDB-lite"/>
    </source>
</evidence>
<reference evidence="10" key="1">
    <citation type="submission" date="2022-11" db="EMBL/GenBank/DDBJ databases">
        <title>Minimal conservation of predation-associated metabolite biosynthetic gene clusters underscores biosynthetic potential of Myxococcota including descriptions for ten novel species: Archangium lansinium sp. nov., Myxococcus landrumus sp. nov., Nannocystis bai.</title>
        <authorList>
            <person name="Ahearne A."/>
            <person name="Stevens C."/>
            <person name="Phillips K."/>
        </authorList>
    </citation>
    <scope>NUCLEOTIDE SEQUENCE</scope>
    <source>
        <strain evidence="10">Na p29</strain>
    </source>
</reference>
<dbReference type="PROSITE" id="PS50113">
    <property type="entry name" value="PAC"/>
    <property type="match status" value="4"/>
</dbReference>
<evidence type="ECO:0000256" key="4">
    <source>
        <dbReference type="ARBA" id="ARBA00022679"/>
    </source>
</evidence>
<evidence type="ECO:0000256" key="3">
    <source>
        <dbReference type="ARBA" id="ARBA00022553"/>
    </source>
</evidence>
<feature type="domain" description="PAS" evidence="8">
    <location>
        <begin position="21"/>
        <end position="76"/>
    </location>
</feature>
<dbReference type="InterPro" id="IPR052162">
    <property type="entry name" value="Sensor_kinase/Photoreceptor"/>
</dbReference>
<dbReference type="InterPro" id="IPR004358">
    <property type="entry name" value="Sig_transdc_His_kin-like_C"/>
</dbReference>
<evidence type="ECO:0000259" key="9">
    <source>
        <dbReference type="PROSITE" id="PS50113"/>
    </source>
</evidence>
<protein>
    <recommendedName>
        <fullName evidence="2">histidine kinase</fullName>
        <ecNumber evidence="2">2.7.13.3</ecNumber>
    </recommendedName>
</protein>
<feature type="domain" description="PAC" evidence="9">
    <location>
        <begin position="581"/>
        <end position="633"/>
    </location>
</feature>
<dbReference type="Gene3D" id="3.30.565.10">
    <property type="entry name" value="Histidine kinase-like ATPase, C-terminal domain"/>
    <property type="match status" value="1"/>
</dbReference>
<dbReference type="InterPro" id="IPR005467">
    <property type="entry name" value="His_kinase_dom"/>
</dbReference>
<feature type="domain" description="PAS" evidence="8">
    <location>
        <begin position="262"/>
        <end position="321"/>
    </location>
</feature>
<dbReference type="GO" id="GO:0006355">
    <property type="term" value="P:regulation of DNA-templated transcription"/>
    <property type="evidence" value="ECO:0007669"/>
    <property type="project" value="InterPro"/>
</dbReference>
<dbReference type="InterPro" id="IPR035965">
    <property type="entry name" value="PAS-like_dom_sf"/>
</dbReference>
<keyword evidence="3" id="KW-0597">Phosphoprotein</keyword>
<gene>
    <name evidence="10" type="ORF">OV079_03620</name>
</gene>
<feature type="domain" description="PAC" evidence="9">
    <location>
        <begin position="209"/>
        <end position="261"/>
    </location>
</feature>
<dbReference type="SUPFAM" id="SSF55874">
    <property type="entry name" value="ATPase domain of HSP90 chaperone/DNA topoisomerase II/histidine kinase"/>
    <property type="match status" value="1"/>
</dbReference>
<dbReference type="Pfam" id="PF08448">
    <property type="entry name" value="PAS_4"/>
    <property type="match status" value="1"/>
</dbReference>
<feature type="domain" description="PAS" evidence="8">
    <location>
        <begin position="135"/>
        <end position="205"/>
    </location>
</feature>
<dbReference type="SMART" id="SM00086">
    <property type="entry name" value="PAC"/>
    <property type="match status" value="4"/>
</dbReference>
<dbReference type="EMBL" id="JAPNKE010000002">
    <property type="protein sequence ID" value="MCY1004672.1"/>
    <property type="molecule type" value="Genomic_DNA"/>
</dbReference>
<keyword evidence="4" id="KW-0808">Transferase</keyword>
<evidence type="ECO:0000313" key="10">
    <source>
        <dbReference type="EMBL" id="MCY1004672.1"/>
    </source>
</evidence>
<dbReference type="Pfam" id="PF00512">
    <property type="entry name" value="HisKA"/>
    <property type="match status" value="1"/>
</dbReference>
<dbReference type="SMART" id="SM00387">
    <property type="entry name" value="HATPase_c"/>
    <property type="match status" value="1"/>
</dbReference>
<dbReference type="AlphaFoldDB" id="A0A9X3EIH4"/>
<dbReference type="RefSeq" id="WP_267766239.1">
    <property type="nucleotide sequence ID" value="NZ_JAPNKE010000002.1"/>
</dbReference>
<keyword evidence="11" id="KW-1185">Reference proteome</keyword>
<dbReference type="SUPFAM" id="SSF47384">
    <property type="entry name" value="Homodimeric domain of signal transducing histidine kinase"/>
    <property type="match status" value="1"/>
</dbReference>
<feature type="domain" description="PAC" evidence="9">
    <location>
        <begin position="335"/>
        <end position="386"/>
    </location>
</feature>
<dbReference type="Pfam" id="PF08447">
    <property type="entry name" value="PAS_3"/>
    <property type="match status" value="2"/>
</dbReference>
<dbReference type="Pfam" id="PF02518">
    <property type="entry name" value="HATPase_c"/>
    <property type="match status" value="1"/>
</dbReference>
<dbReference type="SMART" id="SM00388">
    <property type="entry name" value="HisKA"/>
    <property type="match status" value="1"/>
</dbReference>
<dbReference type="PANTHER" id="PTHR43304:SF1">
    <property type="entry name" value="PAC DOMAIN-CONTAINING PROTEIN"/>
    <property type="match status" value="1"/>
</dbReference>
<evidence type="ECO:0000259" key="7">
    <source>
        <dbReference type="PROSITE" id="PS50109"/>
    </source>
</evidence>
<dbReference type="InterPro" id="IPR003594">
    <property type="entry name" value="HATPase_dom"/>
</dbReference>
<dbReference type="FunFam" id="3.30.450.20:FF:000099">
    <property type="entry name" value="Sensory box sensor histidine kinase"/>
    <property type="match status" value="1"/>
</dbReference>
<dbReference type="Gene3D" id="3.30.450.20">
    <property type="entry name" value="PAS domain"/>
    <property type="match status" value="5"/>
</dbReference>
<dbReference type="InterPro" id="IPR003661">
    <property type="entry name" value="HisK_dim/P_dom"/>
</dbReference>